<evidence type="ECO:0000256" key="1">
    <source>
        <dbReference type="ARBA" id="ARBA00023002"/>
    </source>
</evidence>
<dbReference type="SUPFAM" id="SSF55347">
    <property type="entry name" value="Glyceraldehyde-3-phosphate dehydrogenase-like, C-terminal domain"/>
    <property type="match status" value="1"/>
</dbReference>
<dbReference type="Gene3D" id="3.40.50.720">
    <property type="entry name" value="NAD(P)-binding Rossmann-like Domain"/>
    <property type="match status" value="1"/>
</dbReference>
<dbReference type="InterPro" id="IPR032095">
    <property type="entry name" value="Sacchrp_dh-like_C"/>
</dbReference>
<accession>A0A381QLD2</accession>
<organism evidence="4">
    <name type="scientific">marine metagenome</name>
    <dbReference type="NCBI Taxonomy" id="408172"/>
    <lineage>
        <taxon>unclassified sequences</taxon>
        <taxon>metagenomes</taxon>
        <taxon>ecological metagenomes</taxon>
    </lineage>
</organism>
<dbReference type="EMBL" id="UINC01001416">
    <property type="protein sequence ID" value="SUZ80152.1"/>
    <property type="molecule type" value="Genomic_DNA"/>
</dbReference>
<gene>
    <name evidence="4" type="ORF">METZ01_LOCUS33006</name>
</gene>
<dbReference type="GO" id="GO:0005737">
    <property type="term" value="C:cytoplasm"/>
    <property type="evidence" value="ECO:0007669"/>
    <property type="project" value="TreeGrafter"/>
</dbReference>
<protein>
    <recommendedName>
        <fullName evidence="5">Saccharopine dehydrogenase-like C-terminal domain-containing protein</fullName>
    </recommendedName>
</protein>
<dbReference type="AlphaFoldDB" id="A0A381QLD2"/>
<dbReference type="Pfam" id="PF16653">
    <property type="entry name" value="Sacchrp_dh_C"/>
    <property type="match status" value="1"/>
</dbReference>
<reference evidence="4" key="1">
    <citation type="submission" date="2018-05" db="EMBL/GenBank/DDBJ databases">
        <authorList>
            <person name="Lanie J.A."/>
            <person name="Ng W.-L."/>
            <person name="Kazmierczak K.M."/>
            <person name="Andrzejewski T.M."/>
            <person name="Davidsen T.M."/>
            <person name="Wayne K.J."/>
            <person name="Tettelin H."/>
            <person name="Glass J.I."/>
            <person name="Rusch D."/>
            <person name="Podicherti R."/>
            <person name="Tsui H.-C.T."/>
            <person name="Winkler M.E."/>
        </authorList>
    </citation>
    <scope>NUCLEOTIDE SEQUENCE</scope>
</reference>
<dbReference type="Gene3D" id="1.10.1870.10">
    <property type="entry name" value="Domain 3, Saccharopine reductase"/>
    <property type="match status" value="1"/>
</dbReference>
<dbReference type="InterPro" id="IPR036291">
    <property type="entry name" value="NAD(P)-bd_dom_sf"/>
</dbReference>
<dbReference type="InterPro" id="IPR005097">
    <property type="entry name" value="Sacchrp_dh_NADP-bd"/>
</dbReference>
<dbReference type="Gene3D" id="3.30.360.10">
    <property type="entry name" value="Dihydrodipicolinate Reductase, domain 2"/>
    <property type="match status" value="1"/>
</dbReference>
<evidence type="ECO:0000259" key="3">
    <source>
        <dbReference type="Pfam" id="PF16653"/>
    </source>
</evidence>
<evidence type="ECO:0000313" key="4">
    <source>
        <dbReference type="EMBL" id="SUZ80152.1"/>
    </source>
</evidence>
<dbReference type="GO" id="GO:0019878">
    <property type="term" value="P:lysine biosynthetic process via aminoadipic acid"/>
    <property type="evidence" value="ECO:0007669"/>
    <property type="project" value="TreeGrafter"/>
</dbReference>
<evidence type="ECO:0000259" key="2">
    <source>
        <dbReference type="Pfam" id="PF03435"/>
    </source>
</evidence>
<dbReference type="PANTHER" id="PTHR11133">
    <property type="entry name" value="SACCHAROPINE DEHYDROGENASE"/>
    <property type="match status" value="1"/>
</dbReference>
<name>A0A381QLD2_9ZZZZ</name>
<dbReference type="PANTHER" id="PTHR11133:SF22">
    <property type="entry name" value="ALPHA-AMINOADIPIC SEMIALDEHYDE SYNTHASE, MITOCHONDRIAL"/>
    <property type="match status" value="1"/>
</dbReference>
<sequence length="442" mass="51271">MLNRILIIGAGKSSPFLIEYLYERRFNLNIDLTVLADKKPDYFEKNFKDLNFIKVNINDTNVLKGLVDKSYIVISLLPPTLHFKIAQICSEVGVNMITASYLDENIKKLNDSFLKNDSFLFMEMGLDPGIDHMSAMKVIDELKITSEILEFESYTGGLIDYDKEENPWGYKFTWNPMNVILAGSDDAYYIENYKKVFVPYKKLFKNTKDINIPGVGHFEGYPNRDSLKYKDLYKLDDIKNLRRGTLRNKSFCGSWNIFVQLGLTDNDFVINNANKMSHFDFFSMTKFSKNKSSFLRFIQDEYNLENDCDEIKNLKWIGMFSNEKISLSSGTSAEILLHIINKKWTLNDNELDLIVMYHKFIFEENGIKKVLFSYLKVRGENKIKTAMAKTVGLPIAILVEYIIENGLQIKGINLPFDKKIYIPVLNKLKYNGISFEEKVFNI</sequence>
<feature type="domain" description="Saccharopine dehydrogenase NADP binding" evidence="2">
    <location>
        <begin position="5"/>
        <end position="113"/>
    </location>
</feature>
<proteinExistence type="predicted"/>
<keyword evidence="1" id="KW-0560">Oxidoreductase</keyword>
<dbReference type="InterPro" id="IPR051168">
    <property type="entry name" value="AASS"/>
</dbReference>
<dbReference type="SUPFAM" id="SSF51735">
    <property type="entry name" value="NAD(P)-binding Rossmann-fold domains"/>
    <property type="match status" value="1"/>
</dbReference>
<feature type="domain" description="Saccharopine dehydrogenase-like C-terminal" evidence="3">
    <location>
        <begin position="125"/>
        <end position="433"/>
    </location>
</feature>
<dbReference type="GO" id="GO:0004753">
    <property type="term" value="F:saccharopine dehydrogenase activity"/>
    <property type="evidence" value="ECO:0007669"/>
    <property type="project" value="TreeGrafter"/>
</dbReference>
<dbReference type="Pfam" id="PF03435">
    <property type="entry name" value="Sacchrp_dh_NADP"/>
    <property type="match status" value="1"/>
</dbReference>
<evidence type="ECO:0008006" key="5">
    <source>
        <dbReference type="Google" id="ProtNLM"/>
    </source>
</evidence>